<dbReference type="RefSeq" id="WP_266349248.1">
    <property type="nucleotide sequence ID" value="NZ_JAPKNG010000003.1"/>
</dbReference>
<protein>
    <recommendedName>
        <fullName evidence="3">DUF1643 domain-containing protein</fullName>
    </recommendedName>
</protein>
<accession>A0ABU0H7V9</accession>
<dbReference type="Proteomes" id="UP001241603">
    <property type="component" value="Unassembled WGS sequence"/>
</dbReference>
<gene>
    <name evidence="1" type="ORF">QO014_002752</name>
</gene>
<proteinExistence type="predicted"/>
<reference evidence="1 2" key="1">
    <citation type="submission" date="2023-07" db="EMBL/GenBank/DDBJ databases">
        <title>Genomic Encyclopedia of Type Strains, Phase IV (KMG-IV): sequencing the most valuable type-strain genomes for metagenomic binning, comparative biology and taxonomic classification.</title>
        <authorList>
            <person name="Goeker M."/>
        </authorList>
    </citation>
    <scope>NUCLEOTIDE SEQUENCE [LARGE SCALE GENOMIC DNA]</scope>
    <source>
        <strain evidence="1 2">B6-8</strain>
    </source>
</reference>
<evidence type="ECO:0000313" key="1">
    <source>
        <dbReference type="EMBL" id="MDQ0438360.1"/>
    </source>
</evidence>
<keyword evidence="2" id="KW-1185">Reference proteome</keyword>
<dbReference type="EMBL" id="JAUSVO010000003">
    <property type="protein sequence ID" value="MDQ0438360.1"/>
    <property type="molecule type" value="Genomic_DNA"/>
</dbReference>
<comment type="caution">
    <text evidence="1">The sequence shown here is derived from an EMBL/GenBank/DDBJ whole genome shotgun (WGS) entry which is preliminary data.</text>
</comment>
<evidence type="ECO:0000313" key="2">
    <source>
        <dbReference type="Proteomes" id="UP001241603"/>
    </source>
</evidence>
<organism evidence="1 2">
    <name type="scientific">Kaistia dalseonensis</name>
    <dbReference type="NCBI Taxonomy" id="410840"/>
    <lineage>
        <taxon>Bacteria</taxon>
        <taxon>Pseudomonadati</taxon>
        <taxon>Pseudomonadota</taxon>
        <taxon>Alphaproteobacteria</taxon>
        <taxon>Hyphomicrobiales</taxon>
        <taxon>Kaistiaceae</taxon>
        <taxon>Kaistia</taxon>
    </lineage>
</organism>
<dbReference type="Pfam" id="PF07799">
    <property type="entry name" value="DUF1643"/>
    <property type="match status" value="1"/>
</dbReference>
<sequence length="196" mass="21653">MLPGQLALTFPPDRSATRPAEPIERTALIGGADNELRWSLRRRWADGPCVAWCGLNPSRADGSIDDPTMLREMGFSFRWGFGSLVKVNVYPFRSPSPVALAEWRKRLGRNDIVLRDAAERAAAAIAGCDLFIAAWGNGAEPDDLARWLAMVERALGCPIAWHCLGTNADGSPRHTLSRGRNRVPDDMIPVYWSPSR</sequence>
<dbReference type="InterPro" id="IPR012441">
    <property type="entry name" value="DUF1643"/>
</dbReference>
<name>A0ABU0H7V9_9HYPH</name>
<evidence type="ECO:0008006" key="3">
    <source>
        <dbReference type="Google" id="ProtNLM"/>
    </source>
</evidence>